<dbReference type="CDD" id="cd00093">
    <property type="entry name" value="HTH_XRE"/>
    <property type="match status" value="1"/>
</dbReference>
<protein>
    <submittedName>
        <fullName evidence="3">XRE family transcriptional regulator</fullName>
    </submittedName>
</protein>
<evidence type="ECO:0000313" key="3">
    <source>
        <dbReference type="EMBL" id="MBC5765747.1"/>
    </source>
</evidence>
<evidence type="ECO:0000313" key="4">
    <source>
        <dbReference type="Proteomes" id="UP000596827"/>
    </source>
</evidence>
<name>A0A923M7L6_9BURK</name>
<dbReference type="EMBL" id="JACORU010000005">
    <property type="protein sequence ID" value="MBC5765747.1"/>
    <property type="molecule type" value="Genomic_DNA"/>
</dbReference>
<dbReference type="Gene3D" id="1.10.260.40">
    <property type="entry name" value="lambda repressor-like DNA-binding domains"/>
    <property type="match status" value="1"/>
</dbReference>
<evidence type="ECO:0000259" key="2">
    <source>
        <dbReference type="PROSITE" id="PS50943"/>
    </source>
</evidence>
<reference evidence="3" key="1">
    <citation type="submission" date="2020-08" db="EMBL/GenBank/DDBJ databases">
        <title>Ramlibacter sp. GTP1 16S ribosomal RNA gene genome sequencing and assembly.</title>
        <authorList>
            <person name="Kang M."/>
        </authorList>
    </citation>
    <scope>NUCLEOTIDE SEQUENCE</scope>
    <source>
        <strain evidence="3">GTP1</strain>
    </source>
</reference>
<evidence type="ECO:0000256" key="1">
    <source>
        <dbReference type="SAM" id="MobiDB-lite"/>
    </source>
</evidence>
<dbReference type="PROSITE" id="PS50943">
    <property type="entry name" value="HTH_CROC1"/>
    <property type="match status" value="1"/>
</dbReference>
<gene>
    <name evidence="3" type="ORF">H8R02_14860</name>
</gene>
<dbReference type="Pfam" id="PF01381">
    <property type="entry name" value="HTH_3"/>
    <property type="match status" value="1"/>
</dbReference>
<dbReference type="SMART" id="SM00530">
    <property type="entry name" value="HTH_XRE"/>
    <property type="match status" value="1"/>
</dbReference>
<dbReference type="AlphaFoldDB" id="A0A923M7L6"/>
<comment type="caution">
    <text evidence="3">The sequence shown here is derived from an EMBL/GenBank/DDBJ whole genome shotgun (WGS) entry which is preliminary data.</text>
</comment>
<dbReference type="InterPro" id="IPR001387">
    <property type="entry name" value="Cro/C1-type_HTH"/>
</dbReference>
<feature type="region of interest" description="Disordered" evidence="1">
    <location>
        <begin position="110"/>
        <end position="153"/>
    </location>
</feature>
<dbReference type="RefSeq" id="WP_187082221.1">
    <property type="nucleotide sequence ID" value="NZ_JACORU010000005.1"/>
</dbReference>
<keyword evidence="4" id="KW-1185">Reference proteome</keyword>
<organism evidence="3 4">
    <name type="scientific">Ramlibacter albus</name>
    <dbReference type="NCBI Taxonomy" id="2079448"/>
    <lineage>
        <taxon>Bacteria</taxon>
        <taxon>Pseudomonadati</taxon>
        <taxon>Pseudomonadota</taxon>
        <taxon>Betaproteobacteria</taxon>
        <taxon>Burkholderiales</taxon>
        <taxon>Comamonadaceae</taxon>
        <taxon>Ramlibacter</taxon>
    </lineage>
</organism>
<sequence length="153" mass="16984">MGRNVEEIISALPAGRRKRIETQARRIADEMIREADSLAAMRKATGRTQTELAQVLGVTQHAVSQIERRTDLYVSTLQRYVEALGYKLEVTLVTPENRRVPLESFHPWLQPVADTKPRAAPARPGRAGLPRRSERPNRPAASNAKKTGPRGAG</sequence>
<dbReference type="SUPFAM" id="SSF47413">
    <property type="entry name" value="lambda repressor-like DNA-binding domains"/>
    <property type="match status" value="1"/>
</dbReference>
<feature type="domain" description="HTH cro/C1-type" evidence="2">
    <location>
        <begin position="38"/>
        <end position="93"/>
    </location>
</feature>
<dbReference type="InterPro" id="IPR010982">
    <property type="entry name" value="Lambda_DNA-bd_dom_sf"/>
</dbReference>
<dbReference type="Proteomes" id="UP000596827">
    <property type="component" value="Unassembled WGS sequence"/>
</dbReference>
<proteinExistence type="predicted"/>
<dbReference type="GO" id="GO:0003677">
    <property type="term" value="F:DNA binding"/>
    <property type="evidence" value="ECO:0007669"/>
    <property type="project" value="InterPro"/>
</dbReference>
<feature type="compositionally biased region" description="Low complexity" evidence="1">
    <location>
        <begin position="118"/>
        <end position="130"/>
    </location>
</feature>
<accession>A0A923M7L6</accession>